<name>A0A0V7ZY95_9CYAN</name>
<comment type="caution">
    <text evidence="1">The sequence shown here is derived from an EMBL/GenBank/DDBJ whole genome shotgun (WGS) entry which is preliminary data.</text>
</comment>
<accession>A0A0V7ZY95</accession>
<dbReference type="AlphaFoldDB" id="A0A0V7ZY95"/>
<protein>
    <submittedName>
        <fullName evidence="1">Uncharacterized protein</fullName>
    </submittedName>
</protein>
<keyword evidence="2" id="KW-1185">Reference proteome</keyword>
<dbReference type="Proteomes" id="UP000053372">
    <property type="component" value="Unassembled WGS sequence"/>
</dbReference>
<dbReference type="OrthoDB" id="560787at2"/>
<evidence type="ECO:0000313" key="1">
    <source>
        <dbReference type="EMBL" id="KST69419.1"/>
    </source>
</evidence>
<dbReference type="RefSeq" id="WP_072207692.1">
    <property type="nucleotide sequence ID" value="NZ_LMTZ01000024.1"/>
</dbReference>
<reference evidence="1 2" key="1">
    <citation type="journal article" date="2015" name="Genome Announc.">
        <title>Draft Genome of the Euendolithic (true boring) Cyanobacterium Mastigocoleus testarum strain BC008.</title>
        <authorList>
            <person name="Guida B.S."/>
            <person name="Garcia-Pichel F."/>
        </authorList>
    </citation>
    <scope>NUCLEOTIDE SEQUENCE [LARGE SCALE GENOMIC DNA]</scope>
    <source>
        <strain evidence="1 2">BC008</strain>
    </source>
</reference>
<organism evidence="1 2">
    <name type="scientific">Mastigocoleus testarum BC008</name>
    <dbReference type="NCBI Taxonomy" id="371196"/>
    <lineage>
        <taxon>Bacteria</taxon>
        <taxon>Bacillati</taxon>
        <taxon>Cyanobacteriota</taxon>
        <taxon>Cyanophyceae</taxon>
        <taxon>Nostocales</taxon>
        <taxon>Hapalosiphonaceae</taxon>
        <taxon>Mastigocoleus</taxon>
    </lineage>
</organism>
<proteinExistence type="predicted"/>
<evidence type="ECO:0000313" key="2">
    <source>
        <dbReference type="Proteomes" id="UP000053372"/>
    </source>
</evidence>
<dbReference type="EMBL" id="LMTZ01000024">
    <property type="protein sequence ID" value="KST69419.1"/>
    <property type="molecule type" value="Genomic_DNA"/>
</dbReference>
<sequence>MDIDTINTSRYWMIRIITNPRNRDSHLTRGYKDRESDLAKQFFAENFPEESNQKTLSKQVNRNIQTDLWNIFHNHTLDFKIRALAGLCLRCYISHAIGKTCILITNNNFGIDTPKPFTYHELLPYVLNDDGKTLIILDRDGKTQLILKENGFTQAISNKGNYQSLEILRTYNPNLSKTESLDNWTIRCTRQNKELRNFLLEYRIGVPSDWSVLCKDVPNSLKFHLQNHEREILEVFHQVYRRDRRSCGQTGKCTNPTKEQLTEMLASLKKKNINLNSYEELIRLLKEIAHILRQDIYSKKLGTPHAESIDTPLETDESNNYSLQSHLPPGSYLDPVSIEWQELLNFLNQLFMEVLSQAIAQRISDKISDLAKSRKYNRFASIFPEGLKLYYRETNPLSIVQIADQWSIDKSQARRIFKLKELIKSTEYLTQETLIKDLIKNPVDPRLTSLSKNREELINIAEVIKEYMHQMAFKEAFAEISNGRYLSRNSLFAQLLRQYLEDKNTA</sequence>
<gene>
    <name evidence="1" type="ORF">BC008_35450</name>
</gene>